<evidence type="ECO:0000313" key="3">
    <source>
        <dbReference type="Proteomes" id="UP000186108"/>
    </source>
</evidence>
<dbReference type="PANTHER" id="PTHR48084:SF3">
    <property type="entry name" value="SUBUNIT OF PYRUVATE:FLAVODOXIN OXIDOREDUCTASE"/>
    <property type="match status" value="1"/>
</dbReference>
<feature type="region of interest" description="Disordered" evidence="1">
    <location>
        <begin position="1"/>
        <end position="30"/>
    </location>
</feature>
<organism evidence="2 3">
    <name type="scientific">Rhodococcus opacus</name>
    <name type="common">Nocardia opaca</name>
    <dbReference type="NCBI Taxonomy" id="37919"/>
    <lineage>
        <taxon>Bacteria</taxon>
        <taxon>Bacillati</taxon>
        <taxon>Actinomycetota</taxon>
        <taxon>Actinomycetes</taxon>
        <taxon>Mycobacteriales</taxon>
        <taxon>Nocardiaceae</taxon>
        <taxon>Rhodococcus</taxon>
    </lineage>
</organism>
<proteinExistence type="predicted"/>
<dbReference type="PATRIC" id="fig|37919.13.peg.7620"/>
<reference evidence="2 3" key="1">
    <citation type="submission" date="2014-07" db="EMBL/GenBank/DDBJ databases">
        <authorList>
            <person name="Zhang J.E."/>
            <person name="Yang H."/>
            <person name="Guo J."/>
            <person name="Deng Z."/>
            <person name="Luo H."/>
            <person name="Luo M."/>
            <person name="Zhao B."/>
        </authorList>
    </citation>
    <scope>NUCLEOTIDE SEQUENCE [LARGE SCALE GENOMIC DNA]</scope>
    <source>
        <strain evidence="2 3">1CP</strain>
        <plasmid evidence="3">Plasmid pr1cp1</plasmid>
    </source>
</reference>
<keyword evidence="2" id="KW-0614">Plasmid</keyword>
<accession>A0A1B1KGT9</accession>
<evidence type="ECO:0000256" key="1">
    <source>
        <dbReference type="SAM" id="MobiDB-lite"/>
    </source>
</evidence>
<name>A0A1B1KGT9_RHOOP</name>
<dbReference type="AlphaFoldDB" id="A0A1B1KGT9"/>
<dbReference type="Proteomes" id="UP000186108">
    <property type="component" value="Plasmid pR1CP1"/>
</dbReference>
<sequence>MPDATPELTVQATSRRPSRHAPFRAATPNASANAAAAPLRRALRGHVEMIRPLPARLSLEVLTEKRSAYFCSGCPHNRSTAIPDGSIGGGIGCHILVTMSGREDSAVTGLTQMGGEGSQWIGQAPFTSVPHVFQNIGDAPSSTPGNSHCRPAG</sequence>
<geneLocation type="plasmid" evidence="3">
    <name>pr1cp1</name>
</geneLocation>
<dbReference type="PANTHER" id="PTHR48084">
    <property type="entry name" value="2-OXOGLUTARATE OXIDOREDUCTASE SUBUNIT KORB-RELATED"/>
    <property type="match status" value="1"/>
</dbReference>
<evidence type="ECO:0000313" key="2">
    <source>
        <dbReference type="EMBL" id="ANS31843.1"/>
    </source>
</evidence>
<dbReference type="InterPro" id="IPR051457">
    <property type="entry name" value="2-oxoacid:Fd_oxidoreductase"/>
</dbReference>
<dbReference type="EMBL" id="CP009112">
    <property type="protein sequence ID" value="ANS31843.1"/>
    <property type="molecule type" value="Genomic_DNA"/>
</dbReference>
<gene>
    <name evidence="2" type="ORF">R1CP_36185</name>
</gene>
<protein>
    <submittedName>
        <fullName evidence="2">Uncharacterized protein</fullName>
    </submittedName>
</protein>